<feature type="domain" description="LTD" evidence="3">
    <location>
        <begin position="24"/>
        <end position="142"/>
    </location>
</feature>
<dbReference type="Pfam" id="PF07691">
    <property type="entry name" value="PA14"/>
    <property type="match status" value="1"/>
</dbReference>
<feature type="compositionally biased region" description="Polar residues" evidence="1">
    <location>
        <begin position="1510"/>
        <end position="1523"/>
    </location>
</feature>
<evidence type="ECO:0000259" key="3">
    <source>
        <dbReference type="PROSITE" id="PS51841"/>
    </source>
</evidence>
<dbReference type="RefSeq" id="WP_200350475.1">
    <property type="nucleotide sequence ID" value="NZ_BAABHZ010000008.1"/>
</dbReference>
<dbReference type="EMBL" id="JAENIK010000009">
    <property type="protein sequence ID" value="MBK1815511.1"/>
    <property type="molecule type" value="Genomic_DNA"/>
</dbReference>
<name>A0A934VB32_9BACT</name>
<gene>
    <name evidence="4" type="ORF">JIN84_07790</name>
</gene>
<reference evidence="4" key="1">
    <citation type="submission" date="2021-01" db="EMBL/GenBank/DDBJ databases">
        <title>Modified the classification status of verrucomicrobia.</title>
        <authorList>
            <person name="Feng X."/>
        </authorList>
    </citation>
    <scope>NUCLEOTIDE SEQUENCE</scope>
    <source>
        <strain evidence="4">JCM 18052</strain>
    </source>
</reference>
<keyword evidence="5" id="KW-1185">Reference proteome</keyword>
<dbReference type="Pfam" id="PF00932">
    <property type="entry name" value="LTD"/>
    <property type="match status" value="2"/>
</dbReference>
<sequence length="1615" mass="172627">MTETSRNAPMREKLVISLLGFFLTAPVFGAPVISEFMADNESTVQDENGEFSDWLEIHNPDATPVALADWYLTDNASNLTKWRFPAVTLQPGQFLLVWASSKNRRTPGSPLHTNFSLSKDGEFLGLVKPDGVTVAHSYSPKFPAQLGDEAYGLRFQTTTLLPAGTAGKYQVPTAAGVPAENWNQPGFVDSSWAGGQSGYGFGLSVPGITVRQVAKNGGIGGLVDALNLASLPENDPQVLRTDKGIYPVVNFLGAGSEGRYGNNESLPSGENYVVVATGTLTIPTAGTYTFGLNSDDGGRILIDGVEIMRDDTFHGPQDFFGTIGLAAGPHTFEAVMFQGTGGDCVEFFAAPGQRTSFDSSAFRLVGDVANGGLAVTTTPADANGLVRTNMQGSLAGGKTSAYFRLPFSTTGPGTATALSLVMRYNDGFSAWLNGQPVAAANAPSPLLWNSAATAVRSNAQTLRRQGFDLTASLPSLANGQNLLAIQGLNASTGAGDFLVLPELVAGSLDATAGPAIYGEGTATPGWLNGQPSSLGNVAPLAFGRVRGIFTTGFSLPITCATPGAVIRYTTDGSTPSATNGTLYSGPLTISKTTVVRAVATIPGWRSAPVDTHSYVFPADVLVQSPTGAAPPGWPSSSGTSQIMDYGMDPDIVNNGNPDIGGPATVRAALLALPSVMVTTDLPNLLNIGGSQGIYSNPGNRGLAWERAASLEWINPPNAENPNGTSEFQITGGMRVRGGFSRSTDNPKHALRFIFRDEYGAGKLNYPLFGRDAAQEFDKIDLRTAQNYSWSFEGNDQNTFLREESCRQAQLDMGQPGSHVRYFHLYLNGVYWGIYDLDERTEAAFSESYLGGDQDDYDVVKAESDADFVTVATDGNLVAWQDLFTKAKATRASPTNANYFKLMGLAADGVTTTSDPVLLDVDNLIDYNLMTFWSGNLDGCVSNFLGNNRANNWSGSRRRDGNPRKGFQFFVHDFEHTLLNVNEDRTGPYTNNEIESNVSYYNPLYIHQDLISNVEYKMRWADRVHRHLFNNGALTPEAWQNRINKLAAFVDPAIAAESARWGDSKTHPPRTRQNWINAQNTLISYLTPRNGIVLGQLRADGLYPSLDAPVLSPYGGYQPSGVEVAVQGPPSATLHYMADGSDPRAVGGALRSGALTYTASTTSEDLVPWSASGWKYQGNGSDLGTAWRNDGYNDSSWPTGTAELGYGDNDEATVVTYPGPLKPATCYFRRTFSVTDPDSITSLALTVEYDDAYAVYLNGNRIAGNLPTNPAYNYYTGNPIEDTITPPIAIPPGALRAGGNTLAVEIHQSGDGSSDLSMNLSLVATRSTTSTPLVLTGTGPRTVRFRAKNGSTWSALSESTYQLGTTAPTPANLVVSEISYFPPPPDGDAEFIELYNPGTTTVDLAGARFTDGIDFTFPAASTLAPGGRVLIVQNIAAFQSKHGTGKPISGIFQNETALSNTGEHLRLETPSGGVLLDFSYGIDFPWPSPATGHSMILLNPADPENPLSWRPSAQLNGNPGSGDSFTRPPGQSLLDYALSQPGPALDTTGNFTVTRRLGADDATLVPEWSTDLIEWKTNALTFTAETPNSSGTSKLTWKLDPLPEEKTFIRLRVVEK</sequence>
<dbReference type="PROSITE" id="PS51841">
    <property type="entry name" value="LTD"/>
    <property type="match status" value="2"/>
</dbReference>
<dbReference type="Gene3D" id="2.60.120.260">
    <property type="entry name" value="Galactose-binding domain-like"/>
    <property type="match status" value="2"/>
</dbReference>
<dbReference type="Pfam" id="PF08757">
    <property type="entry name" value="CotH"/>
    <property type="match status" value="1"/>
</dbReference>
<dbReference type="InterPro" id="IPR014867">
    <property type="entry name" value="Spore_coat_CotH_CotH2/3/7"/>
</dbReference>
<feature type="domain" description="PA14" evidence="2">
    <location>
        <begin position="216"/>
        <end position="362"/>
    </location>
</feature>
<dbReference type="Gene3D" id="2.60.40.1260">
    <property type="entry name" value="Lamin Tail domain"/>
    <property type="match status" value="1"/>
</dbReference>
<dbReference type="SMART" id="SM00758">
    <property type="entry name" value="PA14"/>
    <property type="match status" value="1"/>
</dbReference>
<comment type="caution">
    <text evidence="4">The sequence shown here is derived from an EMBL/GenBank/DDBJ whole genome shotgun (WGS) entry which is preliminary data.</text>
</comment>
<evidence type="ECO:0000259" key="2">
    <source>
        <dbReference type="PROSITE" id="PS51820"/>
    </source>
</evidence>
<dbReference type="SUPFAM" id="SSF56988">
    <property type="entry name" value="Anthrax protective antigen"/>
    <property type="match status" value="1"/>
</dbReference>
<evidence type="ECO:0000313" key="4">
    <source>
        <dbReference type="EMBL" id="MBK1815511.1"/>
    </source>
</evidence>
<dbReference type="Pfam" id="PF13290">
    <property type="entry name" value="CHB_HEX_C_1"/>
    <property type="match status" value="1"/>
</dbReference>
<organism evidence="4 5">
    <name type="scientific">Luteolibacter yonseiensis</name>
    <dbReference type="NCBI Taxonomy" id="1144680"/>
    <lineage>
        <taxon>Bacteria</taxon>
        <taxon>Pseudomonadati</taxon>
        <taxon>Verrucomicrobiota</taxon>
        <taxon>Verrucomicrobiia</taxon>
        <taxon>Verrucomicrobiales</taxon>
        <taxon>Verrucomicrobiaceae</taxon>
        <taxon>Luteolibacter</taxon>
    </lineage>
</organism>
<dbReference type="InterPro" id="IPR036415">
    <property type="entry name" value="Lamin_tail_dom_sf"/>
</dbReference>
<dbReference type="Proteomes" id="UP000600139">
    <property type="component" value="Unassembled WGS sequence"/>
</dbReference>
<evidence type="ECO:0000256" key="1">
    <source>
        <dbReference type="SAM" id="MobiDB-lite"/>
    </source>
</evidence>
<dbReference type="SUPFAM" id="SSF49785">
    <property type="entry name" value="Galactose-binding domain-like"/>
    <property type="match status" value="1"/>
</dbReference>
<dbReference type="PROSITE" id="PS51820">
    <property type="entry name" value="PA14"/>
    <property type="match status" value="1"/>
</dbReference>
<protein>
    <submittedName>
        <fullName evidence="4">Lamin tail domain-containing protein</fullName>
    </submittedName>
</protein>
<dbReference type="SUPFAM" id="SSF74853">
    <property type="entry name" value="Lamin A/C globular tail domain"/>
    <property type="match status" value="2"/>
</dbReference>
<evidence type="ECO:0000313" key="5">
    <source>
        <dbReference type="Proteomes" id="UP000600139"/>
    </source>
</evidence>
<dbReference type="InterPro" id="IPR037524">
    <property type="entry name" value="PA14/GLEYA"/>
</dbReference>
<dbReference type="InterPro" id="IPR001322">
    <property type="entry name" value="Lamin_tail_dom"/>
</dbReference>
<dbReference type="InterPro" id="IPR011658">
    <property type="entry name" value="PA14_dom"/>
</dbReference>
<dbReference type="InterPro" id="IPR008979">
    <property type="entry name" value="Galactose-bd-like_sf"/>
</dbReference>
<proteinExistence type="predicted"/>
<accession>A0A934VB32</accession>
<dbReference type="Gene3D" id="2.60.120.380">
    <property type="match status" value="1"/>
</dbReference>
<feature type="region of interest" description="Disordered" evidence="1">
    <location>
        <begin position="1506"/>
        <end position="1529"/>
    </location>
</feature>
<dbReference type="InterPro" id="IPR059177">
    <property type="entry name" value="GH29D-like_dom"/>
</dbReference>
<feature type="domain" description="LTD" evidence="3">
    <location>
        <begin position="1358"/>
        <end position="1483"/>
    </location>
</feature>